<dbReference type="InterPro" id="IPR021881">
    <property type="entry name" value="NACK_C"/>
</dbReference>
<dbReference type="PANTHER" id="PTHR47968:SF23">
    <property type="entry name" value="KINESIN-LIKE PROTEIN KIN-7A"/>
    <property type="match status" value="1"/>
</dbReference>
<dbReference type="PANTHER" id="PTHR47968">
    <property type="entry name" value="CENTROMERE PROTEIN E"/>
    <property type="match status" value="1"/>
</dbReference>
<evidence type="ECO:0000313" key="4">
    <source>
        <dbReference type="EMBL" id="KAE8675600.1"/>
    </source>
</evidence>
<keyword evidence="1" id="KW-0493">Microtubule</keyword>
<protein>
    <recommendedName>
        <fullName evidence="3">NPK1-activating kinesin-like protein C-terminal domain-containing protein</fullName>
    </recommendedName>
</protein>
<keyword evidence="5" id="KW-1185">Reference proteome</keyword>
<dbReference type="Proteomes" id="UP000436088">
    <property type="component" value="Unassembled WGS sequence"/>
</dbReference>
<dbReference type="GO" id="GO:0005874">
    <property type="term" value="C:microtubule"/>
    <property type="evidence" value="ECO:0007669"/>
    <property type="project" value="UniProtKB-KW"/>
</dbReference>
<evidence type="ECO:0000256" key="2">
    <source>
        <dbReference type="SAM" id="MobiDB-lite"/>
    </source>
</evidence>
<reference evidence="4" key="1">
    <citation type="submission" date="2019-09" db="EMBL/GenBank/DDBJ databases">
        <title>Draft genome information of white flower Hibiscus syriacus.</title>
        <authorList>
            <person name="Kim Y.-M."/>
        </authorList>
    </citation>
    <scope>NUCLEOTIDE SEQUENCE [LARGE SCALE GENOMIC DNA]</scope>
    <source>
        <strain evidence="4">YM2019G1</strain>
    </source>
</reference>
<dbReference type="GO" id="GO:0003777">
    <property type="term" value="F:microtubule motor activity"/>
    <property type="evidence" value="ECO:0007669"/>
    <property type="project" value="InterPro"/>
</dbReference>
<proteinExistence type="predicted"/>
<evidence type="ECO:0000256" key="1">
    <source>
        <dbReference type="ARBA" id="ARBA00022701"/>
    </source>
</evidence>
<comment type="caution">
    <text evidence="4">The sequence shown here is derived from an EMBL/GenBank/DDBJ whole genome shotgun (WGS) entry which is preliminary data.</text>
</comment>
<organism evidence="4 5">
    <name type="scientific">Hibiscus syriacus</name>
    <name type="common">Rose of Sharon</name>
    <dbReference type="NCBI Taxonomy" id="106335"/>
    <lineage>
        <taxon>Eukaryota</taxon>
        <taxon>Viridiplantae</taxon>
        <taxon>Streptophyta</taxon>
        <taxon>Embryophyta</taxon>
        <taxon>Tracheophyta</taxon>
        <taxon>Spermatophyta</taxon>
        <taxon>Magnoliopsida</taxon>
        <taxon>eudicotyledons</taxon>
        <taxon>Gunneridae</taxon>
        <taxon>Pentapetalae</taxon>
        <taxon>rosids</taxon>
        <taxon>malvids</taxon>
        <taxon>Malvales</taxon>
        <taxon>Malvaceae</taxon>
        <taxon>Malvoideae</taxon>
        <taxon>Hibiscus</taxon>
    </lineage>
</organism>
<name>A0A6A2XYT0_HIBSY</name>
<dbReference type="Pfam" id="PF11995">
    <property type="entry name" value="DUF3490"/>
    <property type="match status" value="1"/>
</dbReference>
<feature type="compositionally biased region" description="Basic and acidic residues" evidence="2">
    <location>
        <begin position="7"/>
        <end position="30"/>
    </location>
</feature>
<feature type="domain" description="NPK1-activating kinesin-like protein C-terminal" evidence="3">
    <location>
        <begin position="84"/>
        <end position="196"/>
    </location>
</feature>
<dbReference type="InterPro" id="IPR027640">
    <property type="entry name" value="Kinesin-like_fam"/>
</dbReference>
<evidence type="ECO:0000259" key="3">
    <source>
        <dbReference type="Pfam" id="PF11995"/>
    </source>
</evidence>
<feature type="region of interest" description="Disordered" evidence="2">
    <location>
        <begin position="1"/>
        <end position="30"/>
    </location>
</feature>
<dbReference type="AlphaFoldDB" id="A0A6A2XYT0"/>
<accession>A0A6A2XYT0</accession>
<evidence type="ECO:0000313" key="5">
    <source>
        <dbReference type="Proteomes" id="UP000436088"/>
    </source>
</evidence>
<gene>
    <name evidence="4" type="ORF">F3Y22_tig00111659pilonHSYRG00196</name>
</gene>
<dbReference type="GO" id="GO:0007018">
    <property type="term" value="P:microtubule-based movement"/>
    <property type="evidence" value="ECO:0007669"/>
    <property type="project" value="InterPro"/>
</dbReference>
<dbReference type="EMBL" id="VEPZ02001398">
    <property type="protein sequence ID" value="KAE8675600.1"/>
    <property type="molecule type" value="Genomic_DNA"/>
</dbReference>
<sequence length="216" mass="24513">MMEPDNEENRPPEDDEIVSKETQSPRKEHLLRVNRLEKSLQWKAHLKAIDVQVLELEANEAAGHNLEDDKSEIEPEEPQLPCHNHFAELGNASPALVGDERAVSMSSSIRALKHKKEFLAERLTSRLSAEERDALYVNCNVPLVGKQSRLQFINNLWTDPHDAKNIEESAQIVAKLVGFSEGGNMSREMFKLNFALPADKNPWIMGWNQISNLLNL</sequence>